<protein>
    <submittedName>
        <fullName evidence="1">Uncharacterized protein</fullName>
    </submittedName>
</protein>
<gene>
    <name evidence="1" type="ORF">LCGC14_0115120</name>
</gene>
<reference evidence="1" key="1">
    <citation type="journal article" date="2015" name="Nature">
        <title>Complex archaea that bridge the gap between prokaryotes and eukaryotes.</title>
        <authorList>
            <person name="Spang A."/>
            <person name="Saw J.H."/>
            <person name="Jorgensen S.L."/>
            <person name="Zaremba-Niedzwiedzka K."/>
            <person name="Martijn J."/>
            <person name="Lind A.E."/>
            <person name="van Eijk R."/>
            <person name="Schleper C."/>
            <person name="Guy L."/>
            <person name="Ettema T.J."/>
        </authorList>
    </citation>
    <scope>NUCLEOTIDE SEQUENCE</scope>
</reference>
<evidence type="ECO:0000313" key="1">
    <source>
        <dbReference type="EMBL" id="KKO01703.1"/>
    </source>
</evidence>
<sequence>MTSYKSRRRWLAERWLAERQTVLSEKWQVFQQQFVPASWPERMAAVASIADGDVSGWQPRAGSSSAELRIWVDQLPLFQRQWLASLLGASRAGSNTLVDAIERQQLDWRSQLNPLKSHREYAAQLVVLAAEMDCEVAAETAYLDNERRIFIALDEQLFASLPMRLRSQLANEHRSGHGYYVVWWYERLMARAGMPDFELTDLSEADWPDMPPAWLAIGWLCGLRLQTKV</sequence>
<name>A0A0F9VP52_9ZZZZ</name>
<accession>A0A0F9VP52</accession>
<comment type="caution">
    <text evidence="1">The sequence shown here is derived from an EMBL/GenBank/DDBJ whole genome shotgun (WGS) entry which is preliminary data.</text>
</comment>
<proteinExistence type="predicted"/>
<organism evidence="1">
    <name type="scientific">marine sediment metagenome</name>
    <dbReference type="NCBI Taxonomy" id="412755"/>
    <lineage>
        <taxon>unclassified sequences</taxon>
        <taxon>metagenomes</taxon>
        <taxon>ecological metagenomes</taxon>
    </lineage>
</organism>
<dbReference type="AlphaFoldDB" id="A0A0F9VP52"/>
<dbReference type="EMBL" id="LAZR01000034">
    <property type="protein sequence ID" value="KKO01703.1"/>
    <property type="molecule type" value="Genomic_DNA"/>
</dbReference>